<accession>A0A0G4JVY8</accession>
<evidence type="ECO:0000313" key="2">
    <source>
        <dbReference type="Proteomes" id="UP000044377"/>
    </source>
</evidence>
<gene>
    <name evidence="1" type="ORF">BN1221_02545c</name>
</gene>
<dbReference type="Proteomes" id="UP000044377">
    <property type="component" value="Unassembled WGS sequence"/>
</dbReference>
<proteinExistence type="predicted"/>
<protein>
    <submittedName>
        <fullName evidence="1">Uncharacterized protein</fullName>
    </submittedName>
</protein>
<keyword evidence="2" id="KW-1185">Reference proteome</keyword>
<sequence>MKGIVDIARTGNDFYITNFLSLTTTPLISQSNPSNCKISIIQP</sequence>
<organism evidence="1 2">
    <name type="scientific">Brenneria goodwinii</name>
    <dbReference type="NCBI Taxonomy" id="1109412"/>
    <lineage>
        <taxon>Bacteria</taxon>
        <taxon>Pseudomonadati</taxon>
        <taxon>Pseudomonadota</taxon>
        <taxon>Gammaproteobacteria</taxon>
        <taxon>Enterobacterales</taxon>
        <taxon>Pectobacteriaceae</taxon>
        <taxon>Brenneria</taxon>
    </lineage>
</organism>
<dbReference type="AlphaFoldDB" id="A0A0G4JVY8"/>
<name>A0A0G4JVY8_9GAMM</name>
<dbReference type="STRING" id="1109412.BN1221_02545c"/>
<evidence type="ECO:0000313" key="1">
    <source>
        <dbReference type="EMBL" id="CPR17269.1"/>
    </source>
</evidence>
<reference evidence="2" key="1">
    <citation type="submission" date="2015-01" db="EMBL/GenBank/DDBJ databases">
        <authorList>
            <person name="Paterson Steve"/>
        </authorList>
    </citation>
    <scope>NUCLEOTIDE SEQUENCE [LARGE SCALE GENOMIC DNA]</scope>
    <source>
        <strain evidence="2">OBR1</strain>
    </source>
</reference>
<dbReference type="EMBL" id="CGIG01000001">
    <property type="protein sequence ID" value="CPR17269.1"/>
    <property type="molecule type" value="Genomic_DNA"/>
</dbReference>